<comment type="function">
    <text evidence="8">Methylates the carboxyl group of the C-terminal leucine residue of protein phosphatase 2A catalytic subunits to form alpha-leucine ester residues.</text>
</comment>
<evidence type="ECO:0000256" key="8">
    <source>
        <dbReference type="PIRNR" id="PIRNR016305"/>
    </source>
</evidence>
<organism evidence="10 11">
    <name type="scientific">Zygosaccharomyces bailii (strain CLIB 213 / ATCC 58445 / CBS 680 / BCRC 21525 / NBRC 1098 / NCYC 1416 / NRRL Y-2227)</name>
    <dbReference type="NCBI Taxonomy" id="1333698"/>
    <lineage>
        <taxon>Eukaryota</taxon>
        <taxon>Fungi</taxon>
        <taxon>Dikarya</taxon>
        <taxon>Ascomycota</taxon>
        <taxon>Saccharomycotina</taxon>
        <taxon>Saccharomycetes</taxon>
        <taxon>Saccharomycetales</taxon>
        <taxon>Saccharomycetaceae</taxon>
        <taxon>Zygosaccharomyces</taxon>
    </lineage>
</organism>
<protein>
    <recommendedName>
        <fullName evidence="4 8">Leucine carboxyl methyltransferase 1</fullName>
        <ecNumber evidence="3 8">2.1.1.233</ecNumber>
    </recommendedName>
</protein>
<keyword evidence="11" id="KW-1185">Reference proteome</keyword>
<dbReference type="EMBL" id="HG316458">
    <property type="protein sequence ID" value="CDF89856.1"/>
    <property type="molecule type" value="Genomic_DNA"/>
</dbReference>
<dbReference type="InterPro" id="IPR007213">
    <property type="entry name" value="Ppm1/Ppm2/Tcmp"/>
</dbReference>
<dbReference type="GO" id="GO:0018423">
    <property type="term" value="F:protein C-terminal leucine carboxyl O-methyltransferase activity"/>
    <property type="evidence" value="ECO:0007669"/>
    <property type="project" value="UniProtKB-EC"/>
</dbReference>
<dbReference type="PIRSF" id="PIRSF016305">
    <property type="entry name" value="LCM_mtfrase"/>
    <property type="match status" value="1"/>
</dbReference>
<evidence type="ECO:0000256" key="2">
    <source>
        <dbReference type="ARBA" id="ARBA00010703"/>
    </source>
</evidence>
<keyword evidence="6 8" id="KW-0808">Transferase</keyword>
<evidence type="ECO:0000256" key="7">
    <source>
        <dbReference type="ARBA" id="ARBA00022691"/>
    </source>
</evidence>
<dbReference type="PANTHER" id="PTHR13600">
    <property type="entry name" value="LEUCINE CARBOXYL METHYLTRANSFERASE"/>
    <property type="match status" value="1"/>
</dbReference>
<feature type="binding site" evidence="9">
    <location>
        <begin position="174"/>
        <end position="175"/>
    </location>
    <ligand>
        <name>S-adenosyl-L-methionine</name>
        <dbReference type="ChEBI" id="CHEBI:59789"/>
    </ligand>
</feature>
<dbReference type="EC" id="2.1.1.233" evidence="3 8"/>
<name>A0A8J2T7B8_ZYGB2</name>
<dbReference type="SUPFAM" id="SSF53335">
    <property type="entry name" value="S-adenosyl-L-methionine-dependent methyltransferases"/>
    <property type="match status" value="1"/>
</dbReference>
<proteinExistence type="inferred from homology"/>
<evidence type="ECO:0000256" key="3">
    <source>
        <dbReference type="ARBA" id="ARBA00012834"/>
    </source>
</evidence>
<dbReference type="Gene3D" id="3.40.50.150">
    <property type="entry name" value="Vaccinia Virus protein VP39"/>
    <property type="match status" value="1"/>
</dbReference>
<dbReference type="Pfam" id="PF04072">
    <property type="entry name" value="LCM"/>
    <property type="match status" value="1"/>
</dbReference>
<gene>
    <name evidence="10" type="ORF">BN860_03356g</name>
</gene>
<evidence type="ECO:0000256" key="1">
    <source>
        <dbReference type="ARBA" id="ARBA00000724"/>
    </source>
</evidence>
<accession>A0A8J2T7B8</accession>
<evidence type="ECO:0000256" key="5">
    <source>
        <dbReference type="ARBA" id="ARBA00022603"/>
    </source>
</evidence>
<keyword evidence="5 8" id="KW-0489">Methyltransferase</keyword>
<comment type="similarity">
    <text evidence="2 8">Belongs to the methyltransferase superfamily. LCMT family.</text>
</comment>
<feature type="binding site" evidence="9">
    <location>
        <position position="80"/>
    </location>
    <ligand>
        <name>S-adenosyl-L-methionine</name>
        <dbReference type="ChEBI" id="CHEBI:59789"/>
    </ligand>
</feature>
<evidence type="ECO:0000256" key="9">
    <source>
        <dbReference type="PIRSR" id="PIRSR016305-1"/>
    </source>
</evidence>
<keyword evidence="7 8" id="KW-0949">S-adenosyl-L-methionine</keyword>
<feature type="binding site" evidence="9">
    <location>
        <position position="106"/>
    </location>
    <ligand>
        <name>S-adenosyl-L-methionine</name>
        <dbReference type="ChEBI" id="CHEBI:59789"/>
    </ligand>
</feature>
<comment type="catalytic activity">
    <reaction evidence="1 8">
        <text>[phosphatase 2A protein]-C-terminal L-leucine + S-adenosyl-L-methionine = [phosphatase 2A protein]-C-terminal L-leucine methyl ester + S-adenosyl-L-homocysteine</text>
        <dbReference type="Rhea" id="RHEA:48544"/>
        <dbReference type="Rhea" id="RHEA-COMP:12134"/>
        <dbReference type="Rhea" id="RHEA-COMP:12135"/>
        <dbReference type="ChEBI" id="CHEBI:57856"/>
        <dbReference type="ChEBI" id="CHEBI:59789"/>
        <dbReference type="ChEBI" id="CHEBI:90516"/>
        <dbReference type="ChEBI" id="CHEBI:90517"/>
        <dbReference type="EC" id="2.1.1.233"/>
    </reaction>
</comment>
<evidence type="ECO:0000256" key="4">
    <source>
        <dbReference type="ARBA" id="ARBA00017497"/>
    </source>
</evidence>
<evidence type="ECO:0000256" key="6">
    <source>
        <dbReference type="ARBA" id="ARBA00022679"/>
    </source>
</evidence>
<evidence type="ECO:0000313" key="10">
    <source>
        <dbReference type="EMBL" id="CDF89856.1"/>
    </source>
</evidence>
<dbReference type="GO" id="GO:0032259">
    <property type="term" value="P:methylation"/>
    <property type="evidence" value="ECO:0007669"/>
    <property type="project" value="UniProtKB-KW"/>
</dbReference>
<dbReference type="OrthoDB" id="203237at2759"/>
<dbReference type="InterPro" id="IPR029063">
    <property type="entry name" value="SAM-dependent_MTases_sf"/>
</dbReference>
<feature type="binding site" evidence="9">
    <location>
        <position position="200"/>
    </location>
    <ligand>
        <name>S-adenosyl-L-methionine</name>
        <dbReference type="ChEBI" id="CHEBI:59789"/>
    </ligand>
</feature>
<dbReference type="PANTHER" id="PTHR13600:SF21">
    <property type="entry name" value="LEUCINE CARBOXYL METHYLTRANSFERASE 1"/>
    <property type="match status" value="1"/>
</dbReference>
<dbReference type="InterPro" id="IPR016651">
    <property type="entry name" value="LCMT1"/>
</dbReference>
<reference evidence="11" key="1">
    <citation type="journal article" date="2013" name="Genome Announc.">
        <title>Genome sequence of the food spoilage yeast Zygosaccharomyces bailii CLIB 213(T).</title>
        <authorList>
            <person name="Galeote V."/>
            <person name="Bigey F."/>
            <person name="Devillers H."/>
            <person name="Neuveglise C."/>
            <person name="Dequin S."/>
        </authorList>
    </citation>
    <scope>NUCLEOTIDE SEQUENCE [LARGE SCALE GENOMIC DNA]</scope>
    <source>
        <strain evidence="11">CLIB 213 / ATCC 58445 / CBS 680 / CCRC 21525 / NBRC 1098 / NCYC 1416 / NRRL Y-2227</strain>
    </source>
</reference>
<sequence length="331" mass="38270">MEKAVQQTDYDALSCRLSAIQKGYLPSPYFQGQQCHYDGYKELHLQYLNTLKTVSRRIYGKVNRVLQSSFPVMNFGTYLRTVSIDLELNRLLADYEGSPVQVLDLGGGSDLRMVPLLSSFPQLRFVDVDYRESTEVKSKVLWRNERLKKALNLEIDEEDSGMIRSSRYKLIACDLNNISETKQKLGEVTESNVPTIVITECVLCYMGQDESQALINYITHHFSPGHWISYDPIGGSQANDRFGTIMQANLRDSRSLEMPTLMVYNSKEAYAKRFMPLEARVEDMWHVFEDIPPEEMKRLKSLQFLDEVEELKVMQTHYVLCKVDWKKPCIT</sequence>
<dbReference type="Proteomes" id="UP000019375">
    <property type="component" value="Unassembled WGS sequence"/>
</dbReference>
<evidence type="ECO:0000313" key="11">
    <source>
        <dbReference type="Proteomes" id="UP000019375"/>
    </source>
</evidence>
<dbReference type="AlphaFoldDB" id="A0A8J2T7B8"/>